<organism evidence="2 3">
    <name type="scientific">Planobispora takensis</name>
    <dbReference type="NCBI Taxonomy" id="1367882"/>
    <lineage>
        <taxon>Bacteria</taxon>
        <taxon>Bacillati</taxon>
        <taxon>Actinomycetota</taxon>
        <taxon>Actinomycetes</taxon>
        <taxon>Streptosporangiales</taxon>
        <taxon>Streptosporangiaceae</taxon>
        <taxon>Planobispora</taxon>
    </lineage>
</organism>
<dbReference type="RefSeq" id="WP_239130745.1">
    <property type="nucleotide sequence ID" value="NZ_BOOK01000023.1"/>
</dbReference>
<feature type="domain" description="NAD(P)-binding" evidence="1">
    <location>
        <begin position="11"/>
        <end position="190"/>
    </location>
</feature>
<evidence type="ECO:0000313" key="3">
    <source>
        <dbReference type="Proteomes" id="UP000634476"/>
    </source>
</evidence>
<dbReference type="EMBL" id="BOOK01000023">
    <property type="protein sequence ID" value="GII01363.1"/>
    <property type="molecule type" value="Genomic_DNA"/>
</dbReference>
<evidence type="ECO:0000259" key="1">
    <source>
        <dbReference type="Pfam" id="PF13460"/>
    </source>
</evidence>
<dbReference type="InterPro" id="IPR016040">
    <property type="entry name" value="NAD(P)-bd_dom"/>
</dbReference>
<gene>
    <name evidence="2" type="ORF">Pta02_33710</name>
</gene>
<dbReference type="PANTHER" id="PTHR43162:SF1">
    <property type="entry name" value="PRESTALK A DIFFERENTIATION PROTEIN A"/>
    <property type="match status" value="1"/>
</dbReference>
<evidence type="ECO:0000313" key="2">
    <source>
        <dbReference type="EMBL" id="GII01363.1"/>
    </source>
</evidence>
<dbReference type="InterPro" id="IPR036291">
    <property type="entry name" value="NAD(P)-bd_dom_sf"/>
</dbReference>
<dbReference type="AlphaFoldDB" id="A0A8J3SW72"/>
<dbReference type="InterPro" id="IPR051604">
    <property type="entry name" value="Ergot_Alk_Oxidoreductase"/>
</dbReference>
<name>A0A8J3SW72_9ACTN</name>
<dbReference type="PANTHER" id="PTHR43162">
    <property type="match status" value="1"/>
</dbReference>
<proteinExistence type="predicted"/>
<dbReference type="Pfam" id="PF13460">
    <property type="entry name" value="NAD_binding_10"/>
    <property type="match status" value="1"/>
</dbReference>
<reference evidence="2" key="1">
    <citation type="submission" date="2021-01" db="EMBL/GenBank/DDBJ databases">
        <title>Whole genome shotgun sequence of Planobispora takensis NBRC 109077.</title>
        <authorList>
            <person name="Komaki H."/>
            <person name="Tamura T."/>
        </authorList>
    </citation>
    <scope>NUCLEOTIDE SEQUENCE</scope>
    <source>
        <strain evidence="2">NBRC 109077</strain>
    </source>
</reference>
<dbReference type="SUPFAM" id="SSF51735">
    <property type="entry name" value="NAD(P)-binding Rossmann-fold domains"/>
    <property type="match status" value="1"/>
</dbReference>
<accession>A0A8J3SW72</accession>
<dbReference type="Proteomes" id="UP000634476">
    <property type="component" value="Unassembled WGS sequence"/>
</dbReference>
<dbReference type="Gene3D" id="3.40.50.720">
    <property type="entry name" value="NAD(P)-binding Rossmann-like Domain"/>
    <property type="match status" value="1"/>
</dbReference>
<protein>
    <submittedName>
        <fullName evidence="2">Nucleotide-diphosphate-sugar epimerase</fullName>
    </submittedName>
</protein>
<sequence>MRESDVILVTGATGRVGGHVVSRLLEAGAPVRALVRDPASAALPSGAEVVAGDLADPASLDAALKGAGSVFLLWPTLSADHAAPATVGAIAGSARRIVYLSANGVPDDAPDDPSREPGGILGSHALIERLIARSGAEWTFLRPTGFAANTLGWASQIRDGGVVRAPFGRAARSLIHERDIAAVAARALTEDGHAGARHVITGPRAVTQIEQAHAIGEAIGRQVRFEEIPAGTAREQMLAAWGDASAVDGMLRGWARMAEEPEVVTAAVEEITGTPARTFREWAADHVADFDPRAGR</sequence>
<keyword evidence="3" id="KW-1185">Reference proteome</keyword>
<comment type="caution">
    <text evidence="2">The sequence shown here is derived from an EMBL/GenBank/DDBJ whole genome shotgun (WGS) entry which is preliminary data.</text>
</comment>